<dbReference type="SMART" id="SM00829">
    <property type="entry name" value="PKS_ER"/>
    <property type="match status" value="1"/>
</dbReference>
<evidence type="ECO:0000259" key="2">
    <source>
        <dbReference type="SMART" id="SM00829"/>
    </source>
</evidence>
<proteinExistence type="predicted"/>
<dbReference type="Proteomes" id="UP001501771">
    <property type="component" value="Unassembled WGS sequence"/>
</dbReference>
<gene>
    <name evidence="3" type="ORF">GCM10009844_18590</name>
</gene>
<evidence type="ECO:0000313" key="4">
    <source>
        <dbReference type="Proteomes" id="UP001501771"/>
    </source>
</evidence>
<name>A0ABP5LG99_9ACTN</name>
<dbReference type="InterPro" id="IPR013149">
    <property type="entry name" value="ADH-like_C"/>
</dbReference>
<dbReference type="InterPro" id="IPR036291">
    <property type="entry name" value="NAD(P)-bd_dom_sf"/>
</dbReference>
<dbReference type="PANTHER" id="PTHR44154">
    <property type="entry name" value="QUINONE OXIDOREDUCTASE"/>
    <property type="match status" value="1"/>
</dbReference>
<accession>A0ABP5LG99</accession>
<dbReference type="SUPFAM" id="SSF50129">
    <property type="entry name" value="GroES-like"/>
    <property type="match status" value="1"/>
</dbReference>
<reference evidence="4" key="1">
    <citation type="journal article" date="2019" name="Int. J. Syst. Evol. Microbiol.">
        <title>The Global Catalogue of Microorganisms (GCM) 10K type strain sequencing project: providing services to taxonomists for standard genome sequencing and annotation.</title>
        <authorList>
            <consortium name="The Broad Institute Genomics Platform"/>
            <consortium name="The Broad Institute Genome Sequencing Center for Infectious Disease"/>
            <person name="Wu L."/>
            <person name="Ma J."/>
        </authorList>
    </citation>
    <scope>NUCLEOTIDE SEQUENCE [LARGE SCALE GENOMIC DNA]</scope>
    <source>
        <strain evidence="4">JCM 16022</strain>
    </source>
</reference>
<dbReference type="InterPro" id="IPR011032">
    <property type="entry name" value="GroES-like_sf"/>
</dbReference>
<keyword evidence="1" id="KW-0521">NADP</keyword>
<dbReference type="InterPro" id="IPR020843">
    <property type="entry name" value="ER"/>
</dbReference>
<feature type="domain" description="Enoyl reductase (ER)" evidence="2">
    <location>
        <begin position="10"/>
        <end position="333"/>
    </location>
</feature>
<protein>
    <submittedName>
        <fullName evidence="3">NADPH:quinone reductase</fullName>
    </submittedName>
</protein>
<organism evidence="3 4">
    <name type="scientific">Nocardioides koreensis</name>
    <dbReference type="NCBI Taxonomy" id="433651"/>
    <lineage>
        <taxon>Bacteria</taxon>
        <taxon>Bacillati</taxon>
        <taxon>Actinomycetota</taxon>
        <taxon>Actinomycetes</taxon>
        <taxon>Propionibacteriales</taxon>
        <taxon>Nocardioidaceae</taxon>
        <taxon>Nocardioides</taxon>
    </lineage>
</organism>
<dbReference type="Pfam" id="PF08240">
    <property type="entry name" value="ADH_N"/>
    <property type="match status" value="1"/>
</dbReference>
<comment type="caution">
    <text evidence="3">The sequence shown here is derived from an EMBL/GenBank/DDBJ whole genome shotgun (WGS) entry which is preliminary data.</text>
</comment>
<dbReference type="EMBL" id="BAAAQR010000004">
    <property type="protein sequence ID" value="GAA2144701.1"/>
    <property type="molecule type" value="Genomic_DNA"/>
</dbReference>
<dbReference type="Gene3D" id="3.40.50.720">
    <property type="entry name" value="NAD(P)-binding Rossmann-like Domain"/>
    <property type="match status" value="1"/>
</dbReference>
<dbReference type="InterPro" id="IPR051603">
    <property type="entry name" value="Zinc-ADH_QOR/CCCR"/>
</dbReference>
<dbReference type="InterPro" id="IPR013154">
    <property type="entry name" value="ADH-like_N"/>
</dbReference>
<dbReference type="CDD" id="cd08253">
    <property type="entry name" value="zeta_crystallin"/>
    <property type="match status" value="1"/>
</dbReference>
<dbReference type="RefSeq" id="WP_344150472.1">
    <property type="nucleotide sequence ID" value="NZ_BAAAQR010000004.1"/>
</dbReference>
<sequence length="336" mass="34546">MRAVVYRETGPSSVLEVVDREVPDPGPGEVRVKVVRAGVNPTDWKFRSGAAMAYDEVTPGQDGAGVVDAVGEGVTGLEVGQRVWLVLAQHERAHGSAAEYTVQPAARVVPLPDAASYDLGASLGVPAVTAHRALTASDGGPSRLSPGALDGKVVLVAGGAGAVGNAAIQLARWAGATVVTTISSEEKARLAKAAGAHHTVNYRESDAQAEILAVAPDGVDIVVEVAPAQNNALDLAVTRIRGTIAIYANNGGDEVTLPLRATFSRNLRYQFVLLYTLGQDLVDAAAEDINAAVAAGALRVGEESGVPLHHYPLESLAEAHDAVETGAVGKVLVDVG</sequence>
<evidence type="ECO:0000256" key="1">
    <source>
        <dbReference type="ARBA" id="ARBA00022857"/>
    </source>
</evidence>
<dbReference type="SUPFAM" id="SSF51735">
    <property type="entry name" value="NAD(P)-binding Rossmann-fold domains"/>
    <property type="match status" value="1"/>
</dbReference>
<dbReference type="Pfam" id="PF00107">
    <property type="entry name" value="ADH_zinc_N"/>
    <property type="match status" value="1"/>
</dbReference>
<evidence type="ECO:0000313" key="3">
    <source>
        <dbReference type="EMBL" id="GAA2144701.1"/>
    </source>
</evidence>
<dbReference type="PANTHER" id="PTHR44154:SF1">
    <property type="entry name" value="QUINONE OXIDOREDUCTASE"/>
    <property type="match status" value="1"/>
</dbReference>
<dbReference type="Gene3D" id="3.90.180.10">
    <property type="entry name" value="Medium-chain alcohol dehydrogenases, catalytic domain"/>
    <property type="match status" value="1"/>
</dbReference>
<keyword evidence="4" id="KW-1185">Reference proteome</keyword>